<dbReference type="EMBL" id="CP010802">
    <property type="protein sequence ID" value="ALC17789.1"/>
    <property type="molecule type" value="Genomic_DNA"/>
</dbReference>
<reference evidence="1 2" key="1">
    <citation type="submission" date="2015-07" db="EMBL/GenBank/DDBJ databases">
        <title>Isolation and Genomic Characterization of a Novel Halophilic Metal-Reducing Deltaproteobacterium from the Deep Subsurface.</title>
        <authorList>
            <person name="Badalamenti J.P."/>
            <person name="Summers Z.M."/>
            <person name="Gralnick J.A."/>
            <person name="Bond D.R."/>
        </authorList>
    </citation>
    <scope>NUCLEOTIDE SEQUENCE [LARGE SCALE GENOMIC DNA]</scope>
    <source>
        <strain evidence="1 2">WTL</strain>
    </source>
</reference>
<dbReference type="AlphaFoldDB" id="A0A0M3QGD5"/>
<gene>
    <name evidence="1" type="ORF">DSOUD_3063</name>
</gene>
<dbReference type="Pfam" id="PF06041">
    <property type="entry name" value="DUF924"/>
    <property type="match status" value="1"/>
</dbReference>
<protein>
    <recommendedName>
        <fullName evidence="3">DUF924 domain-containing protein</fullName>
    </recommendedName>
</protein>
<evidence type="ECO:0008006" key="3">
    <source>
        <dbReference type="Google" id="ProtNLM"/>
    </source>
</evidence>
<dbReference type="STRING" id="1603606.DSOUD_3063"/>
<evidence type="ECO:0000313" key="1">
    <source>
        <dbReference type="EMBL" id="ALC17789.1"/>
    </source>
</evidence>
<dbReference type="Gene3D" id="1.20.58.320">
    <property type="entry name" value="TPR-like"/>
    <property type="match status" value="1"/>
</dbReference>
<dbReference type="InterPro" id="IPR010323">
    <property type="entry name" value="DUF924"/>
</dbReference>
<dbReference type="PANTHER" id="PTHR23004:SF7">
    <property type="entry name" value="DUF924-DOMAIN-CONTAINING PROTEIN"/>
    <property type="match status" value="1"/>
</dbReference>
<dbReference type="SUPFAM" id="SSF48452">
    <property type="entry name" value="TPR-like"/>
    <property type="match status" value="1"/>
</dbReference>
<proteinExistence type="predicted"/>
<dbReference type="PATRIC" id="fig|1603606.3.peg.3306"/>
<name>A0A0M3QGD5_9BACT</name>
<dbReference type="KEGG" id="des:DSOUD_3063"/>
<organism evidence="1 2">
    <name type="scientific">Desulfuromonas soudanensis</name>
    <dbReference type="NCBI Taxonomy" id="1603606"/>
    <lineage>
        <taxon>Bacteria</taxon>
        <taxon>Pseudomonadati</taxon>
        <taxon>Thermodesulfobacteriota</taxon>
        <taxon>Desulfuromonadia</taxon>
        <taxon>Desulfuromonadales</taxon>
        <taxon>Desulfuromonadaceae</taxon>
        <taxon>Desulfuromonas</taxon>
    </lineage>
</organism>
<sequence length="203" mass="23252">MKSEPERAEEILRFWFGPRPANGAPPTERMRFWFGGDAETDQLIRHRFANDLPRAMAGEYRHWRETPRGTLALILLLDQFPRNIHRQTPAAYGCDGCALEIALEGLARGQDRGLAVVERAFFYLPLEHSEDAALQRRSVALFTRLLEEAPPDLKKMCEGFLDYAVRHAEIIERFGRFPHRNAVLGRTSSVEEAEFLRQPGSSF</sequence>
<evidence type="ECO:0000313" key="2">
    <source>
        <dbReference type="Proteomes" id="UP000057158"/>
    </source>
</evidence>
<dbReference type="Gene3D" id="1.25.40.10">
    <property type="entry name" value="Tetratricopeptide repeat domain"/>
    <property type="match status" value="1"/>
</dbReference>
<keyword evidence="2" id="KW-1185">Reference proteome</keyword>
<dbReference type="OrthoDB" id="7593450at2"/>
<dbReference type="Proteomes" id="UP000057158">
    <property type="component" value="Chromosome"/>
</dbReference>
<accession>A0A0M3QGD5</accession>
<dbReference type="InterPro" id="IPR011990">
    <property type="entry name" value="TPR-like_helical_dom_sf"/>
</dbReference>
<dbReference type="PANTHER" id="PTHR23004">
    <property type="entry name" value="DOUBLECORTIN DOMAIN CONTAINING 2"/>
    <property type="match status" value="1"/>
</dbReference>